<gene>
    <name evidence="2" type="ORF">K3181_03885</name>
</gene>
<organism evidence="2 3">
    <name type="scientific">Qipengyuania mesophila</name>
    <dbReference type="NCBI Taxonomy" id="2867246"/>
    <lineage>
        <taxon>Bacteria</taxon>
        <taxon>Pseudomonadati</taxon>
        <taxon>Pseudomonadota</taxon>
        <taxon>Alphaproteobacteria</taxon>
        <taxon>Sphingomonadales</taxon>
        <taxon>Erythrobacteraceae</taxon>
        <taxon>Qipengyuania</taxon>
    </lineage>
</organism>
<name>A0ABS7JSI6_9SPHN</name>
<comment type="caution">
    <text evidence="2">The sequence shown here is derived from an EMBL/GenBank/DDBJ whole genome shotgun (WGS) entry which is preliminary data.</text>
</comment>
<keyword evidence="3" id="KW-1185">Reference proteome</keyword>
<dbReference type="Proteomes" id="UP000782554">
    <property type="component" value="Unassembled WGS sequence"/>
</dbReference>
<accession>A0ABS7JSI6</accession>
<proteinExistence type="predicted"/>
<dbReference type="Pfam" id="PF08031">
    <property type="entry name" value="BBE"/>
    <property type="match status" value="1"/>
</dbReference>
<evidence type="ECO:0000313" key="3">
    <source>
        <dbReference type="Proteomes" id="UP000782554"/>
    </source>
</evidence>
<dbReference type="EMBL" id="JAIGNU010000001">
    <property type="protein sequence ID" value="MBX7500581.1"/>
    <property type="molecule type" value="Genomic_DNA"/>
</dbReference>
<dbReference type="RefSeq" id="WP_221600966.1">
    <property type="nucleotide sequence ID" value="NZ_JAIGNU010000001.1"/>
</dbReference>
<protein>
    <submittedName>
        <fullName evidence="2">BBE domain-containing protein</fullName>
    </submittedName>
</protein>
<dbReference type="InterPro" id="IPR012951">
    <property type="entry name" value="BBE"/>
</dbReference>
<reference evidence="2 3" key="1">
    <citation type="submission" date="2021-08" db="EMBL/GenBank/DDBJ databases">
        <title>Comparative Genomics Analysis of the Genus Qipengyuania Reveals Extensive Genetic Diversity and Metabolic Versatility, Including the Description of Fifteen Novel Species.</title>
        <authorList>
            <person name="Liu Y."/>
        </authorList>
    </citation>
    <scope>NUCLEOTIDE SEQUENCE [LARGE SCALE GENOMIC DNA]</scope>
    <source>
        <strain evidence="2 3">YG27</strain>
    </source>
</reference>
<evidence type="ECO:0000313" key="2">
    <source>
        <dbReference type="EMBL" id="MBX7500581.1"/>
    </source>
</evidence>
<sequence>MAFGLKRMPAADPFPRELWNRPVCALICCYNGSEENAAEAMREQHENIPEPLLDAMAPVPFADWQTASDGLLPKGLQWYWKVDYVDELTDEAIAEHVAHGGVTPSNLSLMHLYPIDGAVHDVAPEDTAWGARWSMAIAGIDPDPAKAGELREWTSDYWQAVHWHNPHGGAYVNFMQADEGQDRVRAAYGENYDRLVEVKRRYAPDNLLRVNQNIRPWLTTPSVRRRPAALPSVPLRAACLFGKGKASEV</sequence>
<feature type="domain" description="Berberine/berberine-like" evidence="1">
    <location>
        <begin position="170"/>
        <end position="215"/>
    </location>
</feature>
<dbReference type="Gene3D" id="3.40.462.20">
    <property type="match status" value="1"/>
</dbReference>
<evidence type="ECO:0000259" key="1">
    <source>
        <dbReference type="Pfam" id="PF08031"/>
    </source>
</evidence>